<evidence type="ECO:0000313" key="1">
    <source>
        <dbReference type="EMBL" id="CAG7824603.1"/>
    </source>
</evidence>
<gene>
    <name evidence="1" type="ORF">AFUS01_LOCUS34752</name>
</gene>
<accession>A0A8J2L1B1</accession>
<sequence length="237" mass="26373">MEKLLAEKLNDCLVPVVNSLVSRVEELTSEVNSMRNVVNLIATPECGCLKNLVLSSLQPIEEKMDSLLHLLKQNNALDPPSPVMPSSSVTVSQQPREPFVTVTLGETQYPYFLSTSVWRQIGGCGIPRTIARVVLESLHTIKELREFTLSGKGLMKRLKENDTAGSDNFYCEINPRKAIPPESVEIALAVVEKVMNKSLGRKYEDKFNADGHVSSFQDVAHVFDRPLEIVAIKPKLQ</sequence>
<dbReference type="EMBL" id="CAJVCH010533453">
    <property type="protein sequence ID" value="CAG7824603.1"/>
    <property type="molecule type" value="Genomic_DNA"/>
</dbReference>
<evidence type="ECO:0000313" key="2">
    <source>
        <dbReference type="Proteomes" id="UP000708208"/>
    </source>
</evidence>
<reference evidence="1" key="1">
    <citation type="submission" date="2021-06" db="EMBL/GenBank/DDBJ databases">
        <authorList>
            <person name="Hodson N. C."/>
            <person name="Mongue J. A."/>
            <person name="Jaron S. K."/>
        </authorList>
    </citation>
    <scope>NUCLEOTIDE SEQUENCE</scope>
</reference>
<protein>
    <submittedName>
        <fullName evidence="1">Uncharacterized protein</fullName>
    </submittedName>
</protein>
<comment type="caution">
    <text evidence="1">The sequence shown here is derived from an EMBL/GenBank/DDBJ whole genome shotgun (WGS) entry which is preliminary data.</text>
</comment>
<keyword evidence="2" id="KW-1185">Reference proteome</keyword>
<dbReference type="Proteomes" id="UP000708208">
    <property type="component" value="Unassembled WGS sequence"/>
</dbReference>
<name>A0A8J2L1B1_9HEXA</name>
<organism evidence="1 2">
    <name type="scientific">Allacma fusca</name>
    <dbReference type="NCBI Taxonomy" id="39272"/>
    <lineage>
        <taxon>Eukaryota</taxon>
        <taxon>Metazoa</taxon>
        <taxon>Ecdysozoa</taxon>
        <taxon>Arthropoda</taxon>
        <taxon>Hexapoda</taxon>
        <taxon>Collembola</taxon>
        <taxon>Symphypleona</taxon>
        <taxon>Sminthuridae</taxon>
        <taxon>Allacma</taxon>
    </lineage>
</organism>
<proteinExistence type="predicted"/>
<dbReference type="AlphaFoldDB" id="A0A8J2L1B1"/>